<dbReference type="PANTHER" id="PTHR47135">
    <property type="entry name" value="FIBRONECTIN TYPE III DOMAIN-CONTAINING PROTEIN 7"/>
    <property type="match status" value="1"/>
</dbReference>
<dbReference type="InterPro" id="IPR036116">
    <property type="entry name" value="FN3_sf"/>
</dbReference>
<evidence type="ECO:0000313" key="3">
    <source>
        <dbReference type="Proteomes" id="UP000243686"/>
    </source>
</evidence>
<dbReference type="Gene3D" id="2.60.40.10">
    <property type="entry name" value="Immunoglobulins"/>
    <property type="match status" value="1"/>
</dbReference>
<proteinExistence type="predicted"/>
<organism evidence="2 3">
    <name type="scientific">Opisthorchis viverrini</name>
    <name type="common">Southeast Asian liver fluke</name>
    <dbReference type="NCBI Taxonomy" id="6198"/>
    <lineage>
        <taxon>Eukaryota</taxon>
        <taxon>Metazoa</taxon>
        <taxon>Spiralia</taxon>
        <taxon>Lophotrochozoa</taxon>
        <taxon>Platyhelminthes</taxon>
        <taxon>Trematoda</taxon>
        <taxon>Digenea</taxon>
        <taxon>Opisthorchiida</taxon>
        <taxon>Opisthorchiata</taxon>
        <taxon>Opisthorchiidae</taxon>
        <taxon>Opisthorchis</taxon>
    </lineage>
</organism>
<sequence>YHYVVITYDQKQQIVNKLNVSDRQTTLDGLDGCSEYWVTIRAIGIEGPSNESRAVKIHSTSAPSAPTDIQIRKYEQTKLMVSWNDSSECRNYSGHHYTVAVYDNQMQLVDELNTTDLSVTLVDLDLCSEYWVTVRAVGPGGHSNESGAVKIDAVSVYDRQIQLVDERNTSGHSVTWDDLDLCPEYWVTVRAIRSAVRSNESTAVRISGRAAPKTPTNLRIYRAEGLQNWLLFWDDSSECQTHPDYHYILSVYNLYYQRVLQGNVSERYVTMENFYVCAGFWIRVRSIASWGQSEDSLAVKLSDFTAPKPPTNFRMERNTESHAWCLSWDDSSECQTHPGYHYIVGISDRYDQRTLQRRVRNKYIMLDDFYVCADFRVRIRSVGLGKQSMESPAVRLSEFSGKQPEPPYNVMIQLQILKRMVMVSWTQSCARSFTVAFYVGTLVTRLETTYKSNMTFGNLPRNQSLHVGITALNEYGRSDEAPSPHFCVTPS</sequence>
<evidence type="ECO:0000259" key="1">
    <source>
        <dbReference type="PROSITE" id="PS50853"/>
    </source>
</evidence>
<accession>A0A1S8WMK4</accession>
<name>A0A1S8WMK4_OPIVI</name>
<dbReference type="SMART" id="SM00060">
    <property type="entry name" value="FN3"/>
    <property type="match status" value="3"/>
</dbReference>
<feature type="non-terminal residue" evidence="2">
    <location>
        <position position="1"/>
    </location>
</feature>
<dbReference type="PROSITE" id="PS50853">
    <property type="entry name" value="FN3"/>
    <property type="match status" value="1"/>
</dbReference>
<dbReference type="CDD" id="cd00063">
    <property type="entry name" value="FN3"/>
    <property type="match status" value="1"/>
</dbReference>
<dbReference type="Proteomes" id="UP000243686">
    <property type="component" value="Unassembled WGS sequence"/>
</dbReference>
<dbReference type="PANTHER" id="PTHR47135:SF3">
    <property type="entry name" value="FIBRONECTIN TYPE-III DOMAIN-CONTAINING PROTEIN"/>
    <property type="match status" value="1"/>
</dbReference>
<dbReference type="InterPro" id="IPR003961">
    <property type="entry name" value="FN3_dom"/>
</dbReference>
<gene>
    <name evidence="2" type="ORF">X801_08548</name>
</gene>
<protein>
    <submittedName>
        <fullName evidence="2">Fibronectin type III domain protein</fullName>
    </submittedName>
</protein>
<feature type="domain" description="Fibronectin type-III" evidence="1">
    <location>
        <begin position="65"/>
        <end position="156"/>
    </location>
</feature>
<dbReference type="InterPro" id="IPR013783">
    <property type="entry name" value="Ig-like_fold"/>
</dbReference>
<keyword evidence="3" id="KW-1185">Reference proteome</keyword>
<dbReference type="SUPFAM" id="SSF49265">
    <property type="entry name" value="Fibronectin type III"/>
    <property type="match status" value="3"/>
</dbReference>
<reference evidence="2 3" key="1">
    <citation type="submission" date="2015-03" db="EMBL/GenBank/DDBJ databases">
        <title>Draft genome of the nematode, Opisthorchis viverrini.</title>
        <authorList>
            <person name="Mitreva M."/>
        </authorList>
    </citation>
    <scope>NUCLEOTIDE SEQUENCE [LARGE SCALE GENOMIC DNA]</scope>
    <source>
        <strain evidence="2">Khon Kaen</strain>
    </source>
</reference>
<dbReference type="Pfam" id="PF00041">
    <property type="entry name" value="fn3"/>
    <property type="match status" value="1"/>
</dbReference>
<dbReference type="EMBL" id="KV903132">
    <property type="protein sequence ID" value="OON15645.1"/>
    <property type="molecule type" value="Genomic_DNA"/>
</dbReference>
<evidence type="ECO:0000313" key="2">
    <source>
        <dbReference type="EMBL" id="OON15645.1"/>
    </source>
</evidence>
<feature type="non-terminal residue" evidence="2">
    <location>
        <position position="491"/>
    </location>
</feature>
<dbReference type="AlphaFoldDB" id="A0A1S8WMK4"/>